<feature type="transmembrane region" description="Helical" evidence="1">
    <location>
        <begin position="87"/>
        <end position="107"/>
    </location>
</feature>
<protein>
    <submittedName>
        <fullName evidence="2">Uncharacterized protein</fullName>
    </submittedName>
</protein>
<sequence length="141" mass="16289">MGACLSGLTGHQLIIDLLLQDLRGHYNDLNNITLRARVLNDEQAARHLEESATAELALSNPFAWRNVLRRRQLAGQPRNGRGRRNWMWVWALWVAFWMAGTPSWRLGKWMNRAGSRRFGRAVGHGSYWGMRYFCAFGRTAF</sequence>
<evidence type="ECO:0000313" key="2">
    <source>
        <dbReference type="EMBL" id="KMN13610.1"/>
    </source>
</evidence>
<gene>
    <name evidence="2" type="ORF">TU86_11930</name>
</gene>
<dbReference type="Proteomes" id="UP000036325">
    <property type="component" value="Unassembled WGS sequence"/>
</dbReference>
<dbReference type="RefSeq" id="WP_048364514.1">
    <property type="nucleotide sequence ID" value="NZ_JYLF01000004.1"/>
</dbReference>
<dbReference type="PATRIC" id="fig|1608994.3.peg.3026"/>
<dbReference type="AlphaFoldDB" id="A0A0J6IG66"/>
<keyword evidence="1" id="KW-1133">Transmembrane helix</keyword>
<keyword evidence="1" id="KW-0472">Membrane</keyword>
<evidence type="ECO:0000256" key="1">
    <source>
        <dbReference type="SAM" id="Phobius"/>
    </source>
</evidence>
<organism evidence="2 3">
    <name type="scientific">Pseudomonas weihenstephanensis</name>
    <dbReference type="NCBI Taxonomy" id="1608994"/>
    <lineage>
        <taxon>Bacteria</taxon>
        <taxon>Pseudomonadati</taxon>
        <taxon>Pseudomonadota</taxon>
        <taxon>Gammaproteobacteria</taxon>
        <taxon>Pseudomonadales</taxon>
        <taxon>Pseudomonadaceae</taxon>
        <taxon>Pseudomonas</taxon>
    </lineage>
</organism>
<evidence type="ECO:0000313" key="3">
    <source>
        <dbReference type="Proteomes" id="UP000036325"/>
    </source>
</evidence>
<comment type="caution">
    <text evidence="2">The sequence shown here is derived from an EMBL/GenBank/DDBJ whole genome shotgun (WGS) entry which is preliminary data.</text>
</comment>
<dbReference type="EMBL" id="JYLF01000004">
    <property type="protein sequence ID" value="KMN13610.1"/>
    <property type="molecule type" value="Genomic_DNA"/>
</dbReference>
<name>A0A0J6IG66_9PSED</name>
<keyword evidence="1" id="KW-0812">Transmembrane</keyword>
<reference evidence="2 3" key="1">
    <citation type="submission" date="2015-02" db="EMBL/GenBank/DDBJ databases">
        <title>Pseudomonas helleri sp. nov. and Pseudomonas weihenstephanensis sp. nov., isolated from raw cows milk.</title>
        <authorList>
            <person name="von Neubeck M."/>
            <person name="Huptas C."/>
            <person name="Wenning M."/>
            <person name="Scherer S."/>
        </authorList>
    </citation>
    <scope>NUCLEOTIDE SEQUENCE [LARGE SCALE GENOMIC DNA]</scope>
    <source>
        <strain evidence="2 3">DSM 29166</strain>
    </source>
</reference>
<proteinExistence type="predicted"/>
<accession>A0A0J6IG66</accession>